<reference evidence="3" key="1">
    <citation type="submission" date="2020-10" db="EMBL/GenBank/DDBJ databases">
        <authorList>
            <person name="Gilroy R."/>
        </authorList>
    </citation>
    <scope>NUCLEOTIDE SEQUENCE</scope>
    <source>
        <strain evidence="3">ChiGjej3B3-5194</strain>
    </source>
</reference>
<evidence type="ECO:0000313" key="3">
    <source>
        <dbReference type="EMBL" id="HIS70918.1"/>
    </source>
</evidence>
<evidence type="ECO:0000259" key="2">
    <source>
        <dbReference type="Pfam" id="PF12702"/>
    </source>
</evidence>
<keyword evidence="1" id="KW-0732">Signal</keyword>
<feature type="chain" id="PRO_5038460545" evidence="1">
    <location>
        <begin position="21"/>
        <end position="110"/>
    </location>
</feature>
<dbReference type="Gene3D" id="2.40.128.280">
    <property type="match status" value="1"/>
</dbReference>
<dbReference type="Pfam" id="PF12702">
    <property type="entry name" value="Lipocalin_3"/>
    <property type="match status" value="1"/>
</dbReference>
<dbReference type="AlphaFoldDB" id="A0A9D1FGZ6"/>
<reference evidence="3" key="2">
    <citation type="journal article" date="2021" name="PeerJ">
        <title>Extensive microbial diversity within the chicken gut microbiome revealed by metagenomics and culture.</title>
        <authorList>
            <person name="Gilroy R."/>
            <person name="Ravi A."/>
            <person name="Getino M."/>
            <person name="Pursley I."/>
            <person name="Horton D.L."/>
            <person name="Alikhan N.F."/>
            <person name="Baker D."/>
            <person name="Gharbi K."/>
            <person name="Hall N."/>
            <person name="Watson M."/>
            <person name="Adriaenssens E.M."/>
            <person name="Foster-Nyarko E."/>
            <person name="Jarju S."/>
            <person name="Secka A."/>
            <person name="Antonio M."/>
            <person name="Oren A."/>
            <person name="Chaudhuri R.R."/>
            <person name="La Ragione R."/>
            <person name="Hildebrand F."/>
            <person name="Pallen M.J."/>
        </authorList>
    </citation>
    <scope>NUCLEOTIDE SEQUENCE</scope>
    <source>
        <strain evidence="3">ChiGjej3B3-5194</strain>
    </source>
</reference>
<dbReference type="PROSITE" id="PS51257">
    <property type="entry name" value="PROKAR_LIPOPROTEIN"/>
    <property type="match status" value="1"/>
</dbReference>
<protein>
    <submittedName>
        <fullName evidence="3">Lipocalin family protein</fullName>
    </submittedName>
</protein>
<evidence type="ECO:0000256" key="1">
    <source>
        <dbReference type="SAM" id="SignalP"/>
    </source>
</evidence>
<dbReference type="InterPro" id="IPR024311">
    <property type="entry name" value="Lipocalin-like"/>
</dbReference>
<feature type="domain" description="Lipocalin-like" evidence="2">
    <location>
        <begin position="19"/>
        <end position="110"/>
    </location>
</feature>
<dbReference type="Proteomes" id="UP000886742">
    <property type="component" value="Unassembled WGS sequence"/>
</dbReference>
<feature type="signal peptide" evidence="1">
    <location>
        <begin position="1"/>
        <end position="20"/>
    </location>
</feature>
<comment type="caution">
    <text evidence="3">The sequence shown here is derived from an EMBL/GenBank/DDBJ whole genome shotgun (WGS) entry which is preliminary data.</text>
</comment>
<accession>A0A9D1FGZ6</accession>
<name>A0A9D1FGZ6_9PROT</name>
<sequence length="110" mass="12184">MKKFLSVLFALFLVACGRSDISGTWIQPVPNMPDMVQGFTLGANGVATSVNMATLQYDTWRTDGDSLIMTGRSIGNGQTIEFTETYTIEKLTDDTLVLRNGDMTMTYTRQ</sequence>
<organism evidence="3 4">
    <name type="scientific">Candidatus Enterousia intestinigallinarum</name>
    <dbReference type="NCBI Taxonomy" id="2840790"/>
    <lineage>
        <taxon>Bacteria</taxon>
        <taxon>Pseudomonadati</taxon>
        <taxon>Pseudomonadota</taxon>
        <taxon>Alphaproteobacteria</taxon>
        <taxon>Candidatus Enterousia</taxon>
    </lineage>
</organism>
<dbReference type="EMBL" id="DVJI01000011">
    <property type="protein sequence ID" value="HIS70918.1"/>
    <property type="molecule type" value="Genomic_DNA"/>
</dbReference>
<proteinExistence type="predicted"/>
<gene>
    <name evidence="3" type="ORF">IAD02_02925</name>
</gene>
<evidence type="ECO:0000313" key="4">
    <source>
        <dbReference type="Proteomes" id="UP000886742"/>
    </source>
</evidence>